<dbReference type="AlphaFoldDB" id="A0A251T028"/>
<dbReference type="Proteomes" id="UP000215914">
    <property type="component" value="Chromosome 12"/>
</dbReference>
<feature type="transmembrane region" description="Helical" evidence="1">
    <location>
        <begin position="206"/>
        <end position="228"/>
    </location>
</feature>
<accession>A0A251T028</accession>
<organism evidence="2 3">
    <name type="scientific">Helianthus annuus</name>
    <name type="common">Common sunflower</name>
    <dbReference type="NCBI Taxonomy" id="4232"/>
    <lineage>
        <taxon>Eukaryota</taxon>
        <taxon>Viridiplantae</taxon>
        <taxon>Streptophyta</taxon>
        <taxon>Embryophyta</taxon>
        <taxon>Tracheophyta</taxon>
        <taxon>Spermatophyta</taxon>
        <taxon>Magnoliopsida</taxon>
        <taxon>eudicotyledons</taxon>
        <taxon>Gunneridae</taxon>
        <taxon>Pentapetalae</taxon>
        <taxon>asterids</taxon>
        <taxon>campanulids</taxon>
        <taxon>Asterales</taxon>
        <taxon>Asteraceae</taxon>
        <taxon>Asteroideae</taxon>
        <taxon>Heliantheae alliance</taxon>
        <taxon>Heliantheae</taxon>
        <taxon>Helianthus</taxon>
    </lineage>
</organism>
<sequence>MGYAKSVYQSDLENRYSEPMVWIGIYIALASLCCILAMLADLLHGLRSRKLWIPCKYFTFNAASLTVIAVAMKLPVDLTGPMPGVVDQLAKLGSMAFMCNIDVACVTENEDQHVDSTNTRVVLPQPPNCNPKATEFEVKIQNGILANVTALGVLAITLVVNVCIQIQTGVVVSNGGEAAKILQMISTGDYAPKELLVSNKVTCSTIAIIYSALLLLLIIHICSSLAVLKSKEIIELQYQQRHEEASSDVQESYRTYLTPERLYAHVRKYWIMAGSSSPEYMIPCSVTTTASGVICAFTTILHTLTLKWAISDITRGDYDSDYKWTTLLILIMQFIGVVISTVAPLSRCIANLSFFSSISNHIRVFKVEQFWTQKLYDWKYGSISLPFRSPKLKMIIVHLKSLILNFCIIFQEGVVVVCKIITLIPFFFMVCVLYCLLYRLLKSLFHCLFFLSVERTEFILQLEDDVQLKLFDRTSEALSKSLEQLVQKGETKQPIYLMYLINNKCTAGYQGANTFDNNDRQNCWSLTVVTLTTIAITLPNIEKVEVERLYKSVMEGLEYVTLVEKFLNATDDHISTQKAKAAERLWQEVNVFHNWLGIRLKDISCQSNSHASQVDTTMQIVQLFLENARNKLGKECEGQDNVPNYTSICANSMSSVAETLIRDTENHQRLFDNLSSRIADIMAACLTNLPHVIAMICHTGVIEKREESAQAAAKLLGETKQIIRILQNCDIPSMHPNDLP</sequence>
<evidence type="ECO:0000313" key="2">
    <source>
        <dbReference type="EMBL" id="OTG03876.1"/>
    </source>
</evidence>
<dbReference type="InParanoid" id="A0A251T028"/>
<protein>
    <submittedName>
        <fullName evidence="2">Uncharacterized protein</fullName>
    </submittedName>
</protein>
<reference evidence="3" key="1">
    <citation type="journal article" date="2017" name="Nature">
        <title>The sunflower genome provides insights into oil metabolism, flowering and Asterid evolution.</title>
        <authorList>
            <person name="Badouin H."/>
            <person name="Gouzy J."/>
            <person name="Grassa C.J."/>
            <person name="Murat F."/>
            <person name="Staton S.E."/>
            <person name="Cottret L."/>
            <person name="Lelandais-Briere C."/>
            <person name="Owens G.L."/>
            <person name="Carrere S."/>
            <person name="Mayjonade B."/>
            <person name="Legrand L."/>
            <person name="Gill N."/>
            <person name="Kane N.C."/>
            <person name="Bowers J.E."/>
            <person name="Hubner S."/>
            <person name="Bellec A."/>
            <person name="Berard A."/>
            <person name="Berges H."/>
            <person name="Blanchet N."/>
            <person name="Boniface M.C."/>
            <person name="Brunel D."/>
            <person name="Catrice O."/>
            <person name="Chaidir N."/>
            <person name="Claudel C."/>
            <person name="Donnadieu C."/>
            <person name="Faraut T."/>
            <person name="Fievet G."/>
            <person name="Helmstetter N."/>
            <person name="King M."/>
            <person name="Knapp S.J."/>
            <person name="Lai Z."/>
            <person name="Le Paslier M.C."/>
            <person name="Lippi Y."/>
            <person name="Lorenzon L."/>
            <person name="Mandel J.R."/>
            <person name="Marage G."/>
            <person name="Marchand G."/>
            <person name="Marquand E."/>
            <person name="Bret-Mestries E."/>
            <person name="Morien E."/>
            <person name="Nambeesan S."/>
            <person name="Nguyen T."/>
            <person name="Pegot-Espagnet P."/>
            <person name="Pouilly N."/>
            <person name="Raftis F."/>
            <person name="Sallet E."/>
            <person name="Schiex T."/>
            <person name="Thomas J."/>
            <person name="Vandecasteele C."/>
            <person name="Vares D."/>
            <person name="Vear F."/>
            <person name="Vautrin S."/>
            <person name="Crespi M."/>
            <person name="Mangin B."/>
            <person name="Burke J.M."/>
            <person name="Salse J."/>
            <person name="Munos S."/>
            <person name="Vincourt P."/>
            <person name="Rieseberg L.H."/>
            <person name="Langlade N.B."/>
        </authorList>
    </citation>
    <scope>NUCLEOTIDE SEQUENCE [LARGE SCALE GENOMIC DNA]</scope>
    <source>
        <strain evidence="3">cv. SF193</strain>
    </source>
</reference>
<dbReference type="PANTHER" id="PTHR35307:SF6">
    <property type="entry name" value="TRANSMEMBRANE PROTEIN"/>
    <property type="match status" value="1"/>
</dbReference>
<keyword evidence="1" id="KW-1133">Transmembrane helix</keyword>
<dbReference type="PANTHER" id="PTHR35307">
    <property type="entry name" value="PROTEIN, PUTATIVE-RELATED"/>
    <property type="match status" value="1"/>
</dbReference>
<dbReference type="EMBL" id="CM007901">
    <property type="protein sequence ID" value="OTG03876.1"/>
    <property type="molecule type" value="Genomic_DNA"/>
</dbReference>
<feature type="transmembrane region" description="Helical" evidence="1">
    <location>
        <begin position="420"/>
        <end position="441"/>
    </location>
</feature>
<keyword evidence="1" id="KW-0472">Membrane</keyword>
<feature type="transmembrane region" description="Helical" evidence="1">
    <location>
        <begin position="324"/>
        <end position="345"/>
    </location>
</feature>
<keyword evidence="1" id="KW-0812">Transmembrane</keyword>
<feature type="transmembrane region" description="Helical" evidence="1">
    <location>
        <begin position="20"/>
        <end position="43"/>
    </location>
</feature>
<keyword evidence="3" id="KW-1185">Reference proteome</keyword>
<gene>
    <name evidence="2" type="ORF">HannXRQ_Chr12g0356111</name>
</gene>
<evidence type="ECO:0000313" key="3">
    <source>
        <dbReference type="Proteomes" id="UP000215914"/>
    </source>
</evidence>
<evidence type="ECO:0000256" key="1">
    <source>
        <dbReference type="SAM" id="Phobius"/>
    </source>
</evidence>
<feature type="transmembrane region" description="Helical" evidence="1">
    <location>
        <begin position="280"/>
        <end position="304"/>
    </location>
</feature>
<name>A0A251T028_HELAN</name>
<proteinExistence type="predicted"/>